<evidence type="ECO:0000313" key="13">
    <source>
        <dbReference type="EMBL" id="ACZ41281.1"/>
    </source>
</evidence>
<feature type="transmembrane region" description="Helical" evidence="10">
    <location>
        <begin position="347"/>
        <end position="364"/>
    </location>
</feature>
<keyword evidence="10" id="KW-1003">Cell membrane</keyword>
<keyword evidence="4 10" id="KW-0328">Glycosyltransferase</keyword>
<evidence type="ECO:0000256" key="2">
    <source>
        <dbReference type="ARBA" id="ARBA00004922"/>
    </source>
</evidence>
<keyword evidence="6 10" id="KW-0812">Transmembrane</keyword>
<protein>
    <recommendedName>
        <fullName evidence="9 10">Polyprenol-phosphate-mannose--protein mannosyltransferase</fullName>
        <ecNumber evidence="10">2.4.1.-</ecNumber>
    </recommendedName>
</protein>
<proteinExistence type="inferred from homology"/>
<evidence type="ECO:0000256" key="3">
    <source>
        <dbReference type="ARBA" id="ARBA00007222"/>
    </source>
</evidence>
<dbReference type="Proteomes" id="UP000000323">
    <property type="component" value="Chromosome 1"/>
</dbReference>
<evidence type="ECO:0000259" key="12">
    <source>
        <dbReference type="Pfam" id="PF16192"/>
    </source>
</evidence>
<feature type="transmembrane region" description="Helical" evidence="10">
    <location>
        <begin position="317"/>
        <end position="335"/>
    </location>
</feature>
<dbReference type="InterPro" id="IPR027005">
    <property type="entry name" value="PMT-like"/>
</dbReference>
<feature type="transmembrane region" description="Helical" evidence="10">
    <location>
        <begin position="131"/>
        <end position="150"/>
    </location>
</feature>
<evidence type="ECO:0000259" key="11">
    <source>
        <dbReference type="Pfam" id="PF02366"/>
    </source>
</evidence>
<feature type="transmembrane region" description="Helical" evidence="10">
    <location>
        <begin position="156"/>
        <end position="176"/>
    </location>
</feature>
<evidence type="ECO:0000256" key="7">
    <source>
        <dbReference type="ARBA" id="ARBA00022989"/>
    </source>
</evidence>
<evidence type="ECO:0000256" key="4">
    <source>
        <dbReference type="ARBA" id="ARBA00022676"/>
    </source>
</evidence>
<feature type="transmembrane region" description="Helical" evidence="10">
    <location>
        <begin position="205"/>
        <end position="223"/>
    </location>
</feature>
<evidence type="ECO:0000256" key="6">
    <source>
        <dbReference type="ARBA" id="ARBA00022692"/>
    </source>
</evidence>
<evidence type="ECO:0000256" key="8">
    <source>
        <dbReference type="ARBA" id="ARBA00023136"/>
    </source>
</evidence>
<comment type="subcellular location">
    <subcellularLocation>
        <location evidence="10">Cell membrane</location>
    </subcellularLocation>
    <subcellularLocation>
        <location evidence="1">Endomembrane system</location>
        <topology evidence="1">Multi-pass membrane protein</topology>
    </subcellularLocation>
</comment>
<keyword evidence="7 10" id="KW-1133">Transmembrane helix</keyword>
<organism evidence="13 14">
    <name type="scientific">Thermobaculum terrenum (strain ATCC BAA-798 / CCMEE 7001 / YNP1)</name>
    <dbReference type="NCBI Taxonomy" id="525904"/>
    <lineage>
        <taxon>Bacteria</taxon>
        <taxon>Bacillati</taxon>
        <taxon>Chloroflexota</taxon>
        <taxon>Chloroflexia</taxon>
        <taxon>Candidatus Thermobaculales</taxon>
        <taxon>Candidatus Thermobaculaceae</taxon>
        <taxon>Thermobaculum</taxon>
    </lineage>
</organism>
<dbReference type="GO" id="GO:0012505">
    <property type="term" value="C:endomembrane system"/>
    <property type="evidence" value="ECO:0007669"/>
    <property type="project" value="UniProtKB-SubCell"/>
</dbReference>
<keyword evidence="5 10" id="KW-0808">Transferase</keyword>
<keyword evidence="14" id="KW-1185">Reference proteome</keyword>
<dbReference type="STRING" id="525904.Tter_0359"/>
<dbReference type="Pfam" id="PF02366">
    <property type="entry name" value="PMT"/>
    <property type="match status" value="1"/>
</dbReference>
<dbReference type="EC" id="2.4.1.-" evidence="10"/>
<comment type="similarity">
    <text evidence="3 10">Belongs to the glycosyltransferase 39 family.</text>
</comment>
<dbReference type="GO" id="GO:0004169">
    <property type="term" value="F:dolichyl-phosphate-mannose-protein mannosyltransferase activity"/>
    <property type="evidence" value="ECO:0007669"/>
    <property type="project" value="UniProtKB-UniRule"/>
</dbReference>
<dbReference type="InterPro" id="IPR003342">
    <property type="entry name" value="ArnT-like_N"/>
</dbReference>
<feature type="transmembrane region" description="Helical" evidence="10">
    <location>
        <begin position="370"/>
        <end position="389"/>
    </location>
</feature>
<feature type="domain" description="Protein O-mannosyl-transferase C-terminal four TM" evidence="12">
    <location>
        <begin position="265"/>
        <end position="440"/>
    </location>
</feature>
<dbReference type="CAZy" id="GT39">
    <property type="family name" value="Glycosyltransferase Family 39"/>
</dbReference>
<dbReference type="PANTHER" id="PTHR10050">
    <property type="entry name" value="DOLICHYL-PHOSPHATE-MANNOSE--PROTEIN MANNOSYLTRANSFERASE"/>
    <property type="match status" value="1"/>
</dbReference>
<evidence type="ECO:0000256" key="1">
    <source>
        <dbReference type="ARBA" id="ARBA00004127"/>
    </source>
</evidence>
<dbReference type="EMBL" id="CP001825">
    <property type="protein sequence ID" value="ACZ41281.1"/>
    <property type="molecule type" value="Genomic_DNA"/>
</dbReference>
<dbReference type="KEGG" id="ttr:Tter_0359"/>
<feature type="domain" description="ArnT-like N-terminal" evidence="11">
    <location>
        <begin position="27"/>
        <end position="255"/>
    </location>
</feature>
<sequence length="441" mass="50556">MAEIAGKELVEKKEWNSLAIRAIPLLLILVSFAFYLYRLSVPPQYIYDEVYHAYTAAQYASGNTDAYLWYKRAPREGVAYEWTHPPLGKLLIADSILIFGDNSFGWRFASAVFGAIGIGVAYWLGYSLTGYMVVGLLTSFLLLFDGMYYVQSRTGMVDIFLVVFLMLALLMAYKYLTATNGRTRYLFLTGVFIGLAVSTKWNAVYVYAFLGLSLVVCSAYTLYKSRAPVSKWLLEAGLLFAFMLLVPAVLYLLSYTQFFLSGNGIKDFFKLQYQMYYYHSHLKATHNYQSKWWEWPLTLRPVWYYVKYYPDGRIANIYTNGNPVIYLALIPAVLWAASDWIDENWKALLIVVLGFFGAWLPWALVPRIAFAYHFLPSVPFGCVALAYTIRQFLSRGGTWRTAAICYCVAVVAMFVFLFPIYSAIPLTRAQFDMRILIPSWR</sequence>
<feature type="transmembrane region" description="Helical" evidence="10">
    <location>
        <begin position="104"/>
        <end position="124"/>
    </location>
</feature>
<dbReference type="AlphaFoldDB" id="D1CEC5"/>
<accession>D1CEC5</accession>
<dbReference type="OrthoDB" id="9776737at2"/>
<dbReference type="PANTHER" id="PTHR10050:SF46">
    <property type="entry name" value="PROTEIN O-MANNOSYL-TRANSFERASE 2"/>
    <property type="match status" value="1"/>
</dbReference>
<feature type="transmembrane region" description="Helical" evidence="10">
    <location>
        <begin position="18"/>
        <end position="37"/>
    </location>
</feature>
<dbReference type="RefSeq" id="WP_012874316.1">
    <property type="nucleotide sequence ID" value="NC_013525.1"/>
</dbReference>
<reference evidence="14" key="1">
    <citation type="journal article" date="2010" name="Stand. Genomic Sci.">
        <title>Complete genome sequence of 'Thermobaculum terrenum' type strain (YNP1).</title>
        <authorList>
            <person name="Kiss H."/>
            <person name="Cleland D."/>
            <person name="Lapidus A."/>
            <person name="Lucas S."/>
            <person name="Glavina Del Rio T."/>
            <person name="Nolan M."/>
            <person name="Tice H."/>
            <person name="Han C."/>
            <person name="Goodwin L."/>
            <person name="Pitluck S."/>
            <person name="Liolios K."/>
            <person name="Ivanova N."/>
            <person name="Mavromatis K."/>
            <person name="Ovchinnikova G."/>
            <person name="Pati A."/>
            <person name="Chen A."/>
            <person name="Palaniappan K."/>
            <person name="Land M."/>
            <person name="Hauser L."/>
            <person name="Chang Y."/>
            <person name="Jeffries C."/>
            <person name="Lu M."/>
            <person name="Brettin T."/>
            <person name="Detter J."/>
            <person name="Goker M."/>
            <person name="Tindall B."/>
            <person name="Beck B."/>
            <person name="McDermott T."/>
            <person name="Woyke T."/>
            <person name="Bristow J."/>
            <person name="Eisen J."/>
            <person name="Markowitz V."/>
            <person name="Hugenholtz P."/>
            <person name="Kyrpides N."/>
            <person name="Klenk H."/>
            <person name="Cheng J."/>
        </authorList>
    </citation>
    <scope>NUCLEOTIDE SEQUENCE [LARGE SCALE GENOMIC DNA]</scope>
    <source>
        <strain evidence="14">ATCC BAA-798 / YNP1</strain>
    </source>
</reference>
<dbReference type="UniPathway" id="UPA00378"/>
<dbReference type="eggNOG" id="COG1928">
    <property type="taxonomic scope" value="Bacteria"/>
</dbReference>
<comment type="function">
    <text evidence="10">Protein O-mannosyltransferase that catalyzes the transfer of a single mannose residue from a polyprenol phospho-mannosyl lipidic donor to the hydroxyl group of selected serine and threonine residues in acceptor proteins.</text>
</comment>
<evidence type="ECO:0000313" key="14">
    <source>
        <dbReference type="Proteomes" id="UP000000323"/>
    </source>
</evidence>
<feature type="transmembrane region" description="Helical" evidence="10">
    <location>
        <begin position="232"/>
        <end position="253"/>
    </location>
</feature>
<evidence type="ECO:0000256" key="10">
    <source>
        <dbReference type="RuleBase" id="RU367007"/>
    </source>
</evidence>
<dbReference type="HOGENOM" id="CLU_021079_0_0_0"/>
<keyword evidence="8 10" id="KW-0472">Membrane</keyword>
<gene>
    <name evidence="13" type="ordered locus">Tter_0359</name>
</gene>
<name>D1CEC5_THET1</name>
<comment type="pathway">
    <text evidence="2 10">Protein modification; protein glycosylation.</text>
</comment>
<dbReference type="GO" id="GO:0005886">
    <property type="term" value="C:plasma membrane"/>
    <property type="evidence" value="ECO:0007669"/>
    <property type="project" value="UniProtKB-SubCell"/>
</dbReference>
<dbReference type="InterPro" id="IPR032421">
    <property type="entry name" value="PMT_4TMC"/>
</dbReference>
<evidence type="ECO:0000256" key="9">
    <source>
        <dbReference type="ARBA" id="ARBA00093617"/>
    </source>
</evidence>
<evidence type="ECO:0000256" key="5">
    <source>
        <dbReference type="ARBA" id="ARBA00022679"/>
    </source>
</evidence>
<dbReference type="Pfam" id="PF16192">
    <property type="entry name" value="PMT_4TMC"/>
    <property type="match status" value="1"/>
</dbReference>
<feature type="transmembrane region" description="Helical" evidence="10">
    <location>
        <begin position="401"/>
        <end position="424"/>
    </location>
</feature>